<dbReference type="AlphaFoldDB" id="Q2IJ22"/>
<dbReference type="Proteomes" id="UP000001935">
    <property type="component" value="Chromosome"/>
</dbReference>
<sequence>MTTSDGLTLLGQATAEEIEHLRQFQAARNAASAEAARLGGRARELEQRGSTMGQIAQRLAAERRAAIVASALGEGDAPPPAAPPEEGPSPDELRDAARVLRERAAEKEKEAAQAHGALRSATIDLIRECAQRLGAIYAETADRLSAVHTGIAAAQLLLAPFTGPTEPPLVDPEWERLLVPNSSGLLALRGTGVVRGAMHLRMPVVGGDGGGMRRQVVEGHDAIRSELRALLGEWPLDGR</sequence>
<evidence type="ECO:0000313" key="2">
    <source>
        <dbReference type="EMBL" id="ABC81650.1"/>
    </source>
</evidence>
<dbReference type="KEGG" id="ade:Adeh_1879"/>
<feature type="compositionally biased region" description="Low complexity" evidence="1">
    <location>
        <begin position="30"/>
        <end position="39"/>
    </location>
</feature>
<feature type="region of interest" description="Disordered" evidence="1">
    <location>
        <begin position="73"/>
        <end position="92"/>
    </location>
</feature>
<dbReference type="RefSeq" id="WP_011420933.1">
    <property type="nucleotide sequence ID" value="NC_007760.1"/>
</dbReference>
<dbReference type="EMBL" id="CP000251">
    <property type="protein sequence ID" value="ABC81650.1"/>
    <property type="molecule type" value="Genomic_DNA"/>
</dbReference>
<dbReference type="HOGENOM" id="CLU_1159216_0_0_7"/>
<feature type="compositionally biased region" description="Pro residues" evidence="1">
    <location>
        <begin position="77"/>
        <end position="87"/>
    </location>
</feature>
<evidence type="ECO:0000313" key="3">
    <source>
        <dbReference type="Proteomes" id="UP000001935"/>
    </source>
</evidence>
<gene>
    <name evidence="2" type="ordered locus">Adeh_1879</name>
</gene>
<protein>
    <submittedName>
        <fullName evidence="2">Uncharacterized protein</fullName>
    </submittedName>
</protein>
<accession>Q2IJ22</accession>
<proteinExistence type="predicted"/>
<reference evidence="2 3" key="1">
    <citation type="submission" date="2006-01" db="EMBL/GenBank/DDBJ databases">
        <title>Complete sequence of Anaeromyxobacter dehalogenans 2CP-C.</title>
        <authorList>
            <consortium name="US DOE Joint Genome Institute"/>
            <person name="Copeland A."/>
            <person name="Lucas S."/>
            <person name="Lapidus A."/>
            <person name="Barry K."/>
            <person name="Detter J.C."/>
            <person name="Glavina T."/>
            <person name="Hammon N."/>
            <person name="Israni S."/>
            <person name="Pitluck S."/>
            <person name="Brettin T."/>
            <person name="Bruce D."/>
            <person name="Han C."/>
            <person name="Tapia R."/>
            <person name="Gilna P."/>
            <person name="Kiss H."/>
            <person name="Schmutz J."/>
            <person name="Larimer F."/>
            <person name="Land M."/>
            <person name="Kyrpides N."/>
            <person name="Anderson I."/>
            <person name="Sanford R.A."/>
            <person name="Ritalahti K.M."/>
            <person name="Thomas H.S."/>
            <person name="Kirby J.R."/>
            <person name="Zhulin I.B."/>
            <person name="Loeffler F.E."/>
            <person name="Richardson P."/>
        </authorList>
    </citation>
    <scope>NUCLEOTIDE SEQUENCE [LARGE SCALE GENOMIC DNA]</scope>
    <source>
        <strain evidence="2 3">2CP-C</strain>
    </source>
</reference>
<feature type="region of interest" description="Disordered" evidence="1">
    <location>
        <begin position="30"/>
        <end position="49"/>
    </location>
</feature>
<name>Q2IJ22_ANADE</name>
<dbReference type="STRING" id="290397.Adeh_1879"/>
<evidence type="ECO:0000256" key="1">
    <source>
        <dbReference type="SAM" id="MobiDB-lite"/>
    </source>
</evidence>
<organism evidence="2 3">
    <name type="scientific">Anaeromyxobacter dehalogenans (strain 2CP-C)</name>
    <dbReference type="NCBI Taxonomy" id="290397"/>
    <lineage>
        <taxon>Bacteria</taxon>
        <taxon>Pseudomonadati</taxon>
        <taxon>Myxococcota</taxon>
        <taxon>Myxococcia</taxon>
        <taxon>Myxococcales</taxon>
        <taxon>Cystobacterineae</taxon>
        <taxon>Anaeromyxobacteraceae</taxon>
        <taxon>Anaeromyxobacter</taxon>
    </lineage>
</organism>